<protein>
    <submittedName>
        <fullName evidence="2">Dihydroflavonol-4-reductase</fullName>
    </submittedName>
</protein>
<dbReference type="SUPFAM" id="SSF51735">
    <property type="entry name" value="NAD(P)-binding Rossmann-fold domains"/>
    <property type="match status" value="1"/>
</dbReference>
<dbReference type="GO" id="GO:0005737">
    <property type="term" value="C:cytoplasm"/>
    <property type="evidence" value="ECO:0007669"/>
    <property type="project" value="TreeGrafter"/>
</dbReference>
<dbReference type="Gene3D" id="3.40.50.720">
    <property type="entry name" value="NAD(P)-binding Rossmann-like Domain"/>
    <property type="match status" value="1"/>
</dbReference>
<gene>
    <name evidence="2" type="ORF">BECKFW1821A_GA0114235_11352</name>
</gene>
<sequence length="324" mass="36013">MNIFITGATGFVGKELVGKLSQTEHKIHCLVRKTSDIAHLKAAGAKLIIGDVTDKDSICQGMQECQWVFHLANLYSFWEPDKEIFGRVNIEGTRNVMECALETGVAKVIHVSSCATYGCPEDRPFTEDSEPGLPLSEYARTKRIGDEVVQKLQEERGLPVVMVLPAPVLGAGDPKATGQYVNNLIKRRLPATMLHDTSMIFVHVGDVAEGILKAAEKQENIGEKYLLGKYRLSIREMNEIVKRLSGVPLPFMRLPDFLVMPTAELLTIMANIFKIPPLWGMSVDQIRTSRKGIDFDGTKAERELGLTYTSPYDALEDMVREGMS</sequence>
<dbReference type="PANTHER" id="PTHR48079">
    <property type="entry name" value="PROTEIN YEEZ"/>
    <property type="match status" value="1"/>
</dbReference>
<dbReference type="EMBL" id="CAADEW010000135">
    <property type="protein sequence ID" value="VFJ62748.1"/>
    <property type="molecule type" value="Genomic_DNA"/>
</dbReference>
<evidence type="ECO:0000259" key="1">
    <source>
        <dbReference type="Pfam" id="PF01370"/>
    </source>
</evidence>
<proteinExistence type="predicted"/>
<evidence type="ECO:0000313" key="2">
    <source>
        <dbReference type="EMBL" id="VFJ62748.1"/>
    </source>
</evidence>
<dbReference type="InterPro" id="IPR051783">
    <property type="entry name" value="NAD(P)-dependent_oxidoreduct"/>
</dbReference>
<name>A0A450T845_9GAMM</name>
<reference evidence="2" key="1">
    <citation type="submission" date="2019-02" db="EMBL/GenBank/DDBJ databases">
        <authorList>
            <person name="Gruber-Vodicka R. H."/>
            <person name="Seah K. B. B."/>
        </authorList>
    </citation>
    <scope>NUCLEOTIDE SEQUENCE</scope>
    <source>
        <strain evidence="2">BECK_BZ15</strain>
    </source>
</reference>
<dbReference type="AlphaFoldDB" id="A0A450T845"/>
<dbReference type="Pfam" id="PF01370">
    <property type="entry name" value="Epimerase"/>
    <property type="match status" value="1"/>
</dbReference>
<dbReference type="GO" id="GO:0004029">
    <property type="term" value="F:aldehyde dehydrogenase (NAD+) activity"/>
    <property type="evidence" value="ECO:0007669"/>
    <property type="project" value="TreeGrafter"/>
</dbReference>
<organism evidence="2">
    <name type="scientific">Candidatus Kentrum sp. FW</name>
    <dbReference type="NCBI Taxonomy" id="2126338"/>
    <lineage>
        <taxon>Bacteria</taxon>
        <taxon>Pseudomonadati</taxon>
        <taxon>Pseudomonadota</taxon>
        <taxon>Gammaproteobacteria</taxon>
        <taxon>Candidatus Kentrum</taxon>
    </lineage>
</organism>
<dbReference type="InterPro" id="IPR001509">
    <property type="entry name" value="Epimerase_deHydtase"/>
</dbReference>
<accession>A0A450T845</accession>
<dbReference type="PANTHER" id="PTHR48079:SF6">
    <property type="entry name" value="NAD(P)-BINDING DOMAIN-CONTAINING PROTEIN-RELATED"/>
    <property type="match status" value="1"/>
</dbReference>
<dbReference type="InterPro" id="IPR036291">
    <property type="entry name" value="NAD(P)-bd_dom_sf"/>
</dbReference>
<feature type="domain" description="NAD-dependent epimerase/dehydratase" evidence="1">
    <location>
        <begin position="3"/>
        <end position="228"/>
    </location>
</feature>